<evidence type="ECO:0000313" key="4">
    <source>
        <dbReference type="EMBL" id="QFS50522.1"/>
    </source>
</evidence>
<evidence type="ECO:0000256" key="2">
    <source>
        <dbReference type="RuleBase" id="RU003749"/>
    </source>
</evidence>
<dbReference type="Proteomes" id="UP000326678">
    <property type="component" value="Chromosome Gxm2"/>
</dbReference>
<name>A0A5P8WD90_9NOSO</name>
<evidence type="ECO:0000259" key="3">
    <source>
        <dbReference type="PROSITE" id="PS50801"/>
    </source>
</evidence>
<dbReference type="KEGG" id="nsh:GXM_08016"/>
<dbReference type="Pfam" id="PF01740">
    <property type="entry name" value="STAS"/>
    <property type="match status" value="1"/>
</dbReference>
<dbReference type="AlphaFoldDB" id="A0A5P8WD90"/>
<dbReference type="InterPro" id="IPR003658">
    <property type="entry name" value="Anti-sigma_ant"/>
</dbReference>
<dbReference type="PROSITE" id="PS50801">
    <property type="entry name" value="STAS"/>
    <property type="match status" value="1"/>
</dbReference>
<sequence length="108" mass="11950">MSPIIKIFQPSGILDGIRGSELRQQITFAVENSVDIVLIDLAAVKIMDSSGLGTLLSALRIVKSAEAKLVICSVNDSVKMLFEITKMERIFQIFVDQDEFHRALVQQG</sequence>
<dbReference type="NCBIfam" id="TIGR00377">
    <property type="entry name" value="ant_ant_sig"/>
    <property type="match status" value="1"/>
</dbReference>
<gene>
    <name evidence="4" type="ORF">GXM_08016</name>
</gene>
<accession>A0A5P8WD90</accession>
<dbReference type="InterPro" id="IPR036513">
    <property type="entry name" value="STAS_dom_sf"/>
</dbReference>
<dbReference type="CDD" id="cd07043">
    <property type="entry name" value="STAS_anti-anti-sigma_factors"/>
    <property type="match status" value="1"/>
</dbReference>
<organism evidence="4 5">
    <name type="scientific">Nostoc sphaeroides CCNUC1</name>
    <dbReference type="NCBI Taxonomy" id="2653204"/>
    <lineage>
        <taxon>Bacteria</taxon>
        <taxon>Bacillati</taxon>
        <taxon>Cyanobacteriota</taxon>
        <taxon>Cyanophyceae</taxon>
        <taxon>Nostocales</taxon>
        <taxon>Nostocaceae</taxon>
        <taxon>Nostoc</taxon>
    </lineage>
</organism>
<dbReference type="Gene3D" id="3.30.750.24">
    <property type="entry name" value="STAS domain"/>
    <property type="match status" value="1"/>
</dbReference>
<evidence type="ECO:0000256" key="1">
    <source>
        <dbReference type="ARBA" id="ARBA00009013"/>
    </source>
</evidence>
<comment type="similarity">
    <text evidence="1 2">Belongs to the anti-sigma-factor antagonist family.</text>
</comment>
<dbReference type="GO" id="GO:0043856">
    <property type="term" value="F:anti-sigma factor antagonist activity"/>
    <property type="evidence" value="ECO:0007669"/>
    <property type="project" value="InterPro"/>
</dbReference>
<dbReference type="EMBL" id="CP045227">
    <property type="protein sequence ID" value="QFS50522.1"/>
    <property type="molecule type" value="Genomic_DNA"/>
</dbReference>
<dbReference type="PANTHER" id="PTHR33495">
    <property type="entry name" value="ANTI-SIGMA FACTOR ANTAGONIST TM_1081-RELATED-RELATED"/>
    <property type="match status" value="1"/>
</dbReference>
<keyword evidence="5" id="KW-1185">Reference proteome</keyword>
<proteinExistence type="inferred from homology"/>
<dbReference type="RefSeq" id="WP_152591487.1">
    <property type="nucleotide sequence ID" value="NZ_CP045227.1"/>
</dbReference>
<reference evidence="4 5" key="1">
    <citation type="submission" date="2019-10" db="EMBL/GenBank/DDBJ databases">
        <title>Genomic and transcriptomic insights into the perfect genentic adaptation of a filamentous nitrogen-fixing cyanobacterium to rice fields.</title>
        <authorList>
            <person name="Chen Z."/>
        </authorList>
    </citation>
    <scope>NUCLEOTIDE SEQUENCE [LARGE SCALE GENOMIC DNA]</scope>
    <source>
        <strain evidence="4">CCNUC1</strain>
    </source>
</reference>
<protein>
    <recommendedName>
        <fullName evidence="2">Anti-sigma factor antagonist</fullName>
    </recommendedName>
</protein>
<evidence type="ECO:0000313" key="5">
    <source>
        <dbReference type="Proteomes" id="UP000326678"/>
    </source>
</evidence>
<dbReference type="SUPFAM" id="SSF52091">
    <property type="entry name" value="SpoIIaa-like"/>
    <property type="match status" value="1"/>
</dbReference>
<dbReference type="PANTHER" id="PTHR33495:SF2">
    <property type="entry name" value="ANTI-SIGMA FACTOR ANTAGONIST TM_1081-RELATED"/>
    <property type="match status" value="1"/>
</dbReference>
<dbReference type="InterPro" id="IPR002645">
    <property type="entry name" value="STAS_dom"/>
</dbReference>
<feature type="domain" description="STAS" evidence="3">
    <location>
        <begin position="1"/>
        <end position="107"/>
    </location>
</feature>